<accession>A0A1Y3BWL0</accession>
<evidence type="ECO:0000313" key="2">
    <source>
        <dbReference type="Proteomes" id="UP000194236"/>
    </source>
</evidence>
<gene>
    <name evidence="1" type="ORF">BLA29_012396</name>
</gene>
<reference evidence="1 2" key="1">
    <citation type="submission" date="2017-03" db="EMBL/GenBank/DDBJ databases">
        <title>Genome Survey of Euroglyphus maynei.</title>
        <authorList>
            <person name="Arlian L.G."/>
            <person name="Morgan M.S."/>
            <person name="Rider S.D."/>
        </authorList>
    </citation>
    <scope>NUCLEOTIDE SEQUENCE [LARGE SCALE GENOMIC DNA]</scope>
    <source>
        <strain evidence="1">Arlian Lab</strain>
        <tissue evidence="1">Whole body</tissue>
    </source>
</reference>
<protein>
    <submittedName>
        <fullName evidence="1">Uncharacterized protein</fullName>
    </submittedName>
</protein>
<dbReference type="Proteomes" id="UP000194236">
    <property type="component" value="Unassembled WGS sequence"/>
</dbReference>
<proteinExistence type="predicted"/>
<comment type="caution">
    <text evidence="1">The sequence shown here is derived from an EMBL/GenBank/DDBJ whole genome shotgun (WGS) entry which is preliminary data.</text>
</comment>
<dbReference type="EMBL" id="MUJZ01003358">
    <property type="protein sequence ID" value="OTF83515.1"/>
    <property type="molecule type" value="Genomic_DNA"/>
</dbReference>
<evidence type="ECO:0000313" key="1">
    <source>
        <dbReference type="EMBL" id="OTF83515.1"/>
    </source>
</evidence>
<name>A0A1Y3BWL0_EURMA</name>
<keyword evidence="2" id="KW-1185">Reference proteome</keyword>
<sequence>MSIKIEKCIKHSHDNNDFDEGKERTLDLDDDDENMVMGVVHVDNSRMMMMMTSNKRMKLYVSMLNEDQEYFKLGGEKPEINIRRKQYKKIQSQIIIIFYPFKHYDGCNIL</sequence>
<organism evidence="1 2">
    <name type="scientific">Euroglyphus maynei</name>
    <name type="common">Mayne's house dust mite</name>
    <dbReference type="NCBI Taxonomy" id="6958"/>
    <lineage>
        <taxon>Eukaryota</taxon>
        <taxon>Metazoa</taxon>
        <taxon>Ecdysozoa</taxon>
        <taxon>Arthropoda</taxon>
        <taxon>Chelicerata</taxon>
        <taxon>Arachnida</taxon>
        <taxon>Acari</taxon>
        <taxon>Acariformes</taxon>
        <taxon>Sarcoptiformes</taxon>
        <taxon>Astigmata</taxon>
        <taxon>Psoroptidia</taxon>
        <taxon>Analgoidea</taxon>
        <taxon>Pyroglyphidae</taxon>
        <taxon>Pyroglyphinae</taxon>
        <taxon>Euroglyphus</taxon>
    </lineage>
</organism>
<dbReference type="AlphaFoldDB" id="A0A1Y3BWL0"/>